<dbReference type="SMART" id="SM00320">
    <property type="entry name" value="WD40"/>
    <property type="match status" value="6"/>
</dbReference>
<feature type="repeat" description="WD" evidence="3">
    <location>
        <begin position="286"/>
        <end position="309"/>
    </location>
</feature>
<dbReference type="PANTHER" id="PTHR16017:SF0">
    <property type="entry name" value="WD REPEAT-CONTAINING PROTEIN 70"/>
    <property type="match status" value="1"/>
</dbReference>
<feature type="repeat" description="WD" evidence="3">
    <location>
        <begin position="180"/>
        <end position="222"/>
    </location>
</feature>
<name>A0A0D6ELX4_SPOSA</name>
<sequence>MDELTGLPLAFGKQAPKSKVDPSRIETTKRQDAQASTSKAIEAPDEPRAAQPGEDGLAAADGAAAGEEDDLPVTHEIVMKDHSKTVSALSVDPSGARVVSGSYDYDLKLWDFGGMKSDFKPFRGWECKPGHQVLDVQFSITGDAFLAANGSTQVKLYDRDGAEIGEFNKGDMYIRDLRHTDGHVAAVTSVAWHPTNPALFLTASADSTLRIWERDSRRKSKSVIVVKSKERGGKTKVTACGWSPDGKTIAAACEDGAIHLWAASSNLTRPSASCDKAHEKGTTTSAIVFSPDGKYLATRGGDGTVKLWNPKSLKKPIHTAEGLPSLNAETNVAFSPDGRFVLTGTAGAHAGVLAGAMEEEKARELEKGEGVKMGRVVVLRTEGLGVVRTLDISPFSVVKVLWHPKINQILTGSSSGAIHVLYSPLSSTKGATLAVTRTPRARAPDDFSTADGLDRPIVAPHSLPMFKEEGEGTSAGGRGGKRKRERERHDPVKSFKPSAFSFPSLRKWSAADCLRASTVPPVVGPGRGGRVGASATQHVVQGLVRNTMRDQDPREALLKYATADPSDNTWTQAWAKTQPKPVFDTRVDDDDEEEEKRPT</sequence>
<feature type="compositionally biased region" description="Basic and acidic residues" evidence="4">
    <location>
        <begin position="18"/>
        <end position="32"/>
    </location>
</feature>
<keyword evidence="2" id="KW-0677">Repeat</keyword>
<dbReference type="Proteomes" id="UP000243876">
    <property type="component" value="Unassembled WGS sequence"/>
</dbReference>
<dbReference type="PANTHER" id="PTHR16017">
    <property type="entry name" value="GASTRULATION DEFECTIVE PROTEIN 1-RELATED"/>
    <property type="match status" value="1"/>
</dbReference>
<evidence type="ECO:0000256" key="3">
    <source>
        <dbReference type="PROSITE-ProRule" id="PRU00221"/>
    </source>
</evidence>
<evidence type="ECO:0000256" key="2">
    <source>
        <dbReference type="ARBA" id="ARBA00022737"/>
    </source>
</evidence>
<proteinExistence type="predicted"/>
<dbReference type="EMBL" id="CENE01000008">
    <property type="protein sequence ID" value="CEQ40698.1"/>
    <property type="molecule type" value="Genomic_DNA"/>
</dbReference>
<evidence type="ECO:0000256" key="1">
    <source>
        <dbReference type="ARBA" id="ARBA00022574"/>
    </source>
</evidence>
<dbReference type="InterPro" id="IPR001680">
    <property type="entry name" value="WD40_rpt"/>
</dbReference>
<accession>A0A0D6ELX4</accession>
<feature type="compositionally biased region" description="Low complexity" evidence="4">
    <location>
        <begin position="53"/>
        <end position="65"/>
    </location>
</feature>
<keyword evidence="6" id="KW-1185">Reference proteome</keyword>
<feature type="region of interest" description="Disordered" evidence="4">
    <location>
        <begin position="563"/>
        <end position="599"/>
    </location>
</feature>
<feature type="compositionally biased region" description="Acidic residues" evidence="4">
    <location>
        <begin position="587"/>
        <end position="599"/>
    </location>
</feature>
<dbReference type="OrthoDB" id="10264376at2759"/>
<dbReference type="GO" id="GO:0005634">
    <property type="term" value="C:nucleus"/>
    <property type="evidence" value="ECO:0007669"/>
    <property type="project" value="TreeGrafter"/>
</dbReference>
<dbReference type="PROSITE" id="PS50294">
    <property type="entry name" value="WD_REPEATS_REGION"/>
    <property type="match status" value="3"/>
</dbReference>
<feature type="repeat" description="WD" evidence="3">
    <location>
        <begin position="230"/>
        <end position="261"/>
    </location>
</feature>
<organism evidence="5 6">
    <name type="scientific">Sporidiobolus salmonicolor</name>
    <name type="common">Yeast-like fungus</name>
    <name type="synonym">Sporobolomyces salmonicolor</name>
    <dbReference type="NCBI Taxonomy" id="5005"/>
    <lineage>
        <taxon>Eukaryota</taxon>
        <taxon>Fungi</taxon>
        <taxon>Dikarya</taxon>
        <taxon>Basidiomycota</taxon>
        <taxon>Pucciniomycotina</taxon>
        <taxon>Microbotryomycetes</taxon>
        <taxon>Sporidiobolales</taxon>
        <taxon>Sporidiobolaceae</taxon>
        <taxon>Sporobolomyces</taxon>
    </lineage>
</organism>
<keyword evidence="1 3" id="KW-0853">WD repeat</keyword>
<dbReference type="SUPFAM" id="SSF50978">
    <property type="entry name" value="WD40 repeat-like"/>
    <property type="match status" value="1"/>
</dbReference>
<dbReference type="GO" id="GO:0035861">
    <property type="term" value="C:site of double-strand break"/>
    <property type="evidence" value="ECO:0007669"/>
    <property type="project" value="TreeGrafter"/>
</dbReference>
<feature type="region of interest" description="Disordered" evidence="4">
    <location>
        <begin position="467"/>
        <end position="495"/>
    </location>
</feature>
<dbReference type="PROSITE" id="PS50082">
    <property type="entry name" value="WD_REPEATS_2"/>
    <property type="match status" value="4"/>
</dbReference>
<feature type="region of interest" description="Disordered" evidence="4">
    <location>
        <begin position="1"/>
        <end position="65"/>
    </location>
</feature>
<dbReference type="AlphaFoldDB" id="A0A0D6ELX4"/>
<dbReference type="Pfam" id="PF00400">
    <property type="entry name" value="WD40"/>
    <property type="match status" value="4"/>
</dbReference>
<feature type="repeat" description="WD" evidence="3">
    <location>
        <begin position="79"/>
        <end position="111"/>
    </location>
</feature>
<dbReference type="InterPro" id="IPR036322">
    <property type="entry name" value="WD40_repeat_dom_sf"/>
</dbReference>
<dbReference type="Gene3D" id="2.130.10.10">
    <property type="entry name" value="YVTN repeat-like/Quinoprotein amine dehydrogenase"/>
    <property type="match status" value="2"/>
</dbReference>
<reference evidence="6" key="1">
    <citation type="submission" date="2015-02" db="EMBL/GenBank/DDBJ databases">
        <authorList>
            <person name="Gon?alves P."/>
        </authorList>
    </citation>
    <scope>NUCLEOTIDE SEQUENCE [LARGE SCALE GENOMIC DNA]</scope>
</reference>
<evidence type="ECO:0000313" key="5">
    <source>
        <dbReference type="EMBL" id="CEQ40698.1"/>
    </source>
</evidence>
<protein>
    <submittedName>
        <fullName evidence="5">SPOSA6832_02359-mRNA-1:cds</fullName>
    </submittedName>
</protein>
<dbReference type="InterPro" id="IPR015943">
    <property type="entry name" value="WD40/YVTN_repeat-like_dom_sf"/>
</dbReference>
<evidence type="ECO:0000313" key="6">
    <source>
        <dbReference type="Proteomes" id="UP000243876"/>
    </source>
</evidence>
<evidence type="ECO:0000256" key="4">
    <source>
        <dbReference type="SAM" id="MobiDB-lite"/>
    </source>
</evidence>
<dbReference type="PRINTS" id="PR00320">
    <property type="entry name" value="GPROTEINBRPT"/>
</dbReference>
<dbReference type="InterPro" id="IPR020472">
    <property type="entry name" value="WD40_PAC1"/>
</dbReference>
<dbReference type="InterPro" id="IPR051858">
    <property type="entry name" value="WD_repeat_GAD-1"/>
</dbReference>
<gene>
    <name evidence="5" type="primary">SPOSA6832_02359</name>
</gene>
<feature type="compositionally biased region" description="Polar residues" evidence="4">
    <location>
        <begin position="565"/>
        <end position="575"/>
    </location>
</feature>